<dbReference type="InterPro" id="IPR052156">
    <property type="entry name" value="BCAA_Transport_ATP-bd_LivF"/>
</dbReference>
<evidence type="ECO:0000256" key="1">
    <source>
        <dbReference type="ARBA" id="ARBA00005417"/>
    </source>
</evidence>
<proteinExistence type="inferred from homology"/>
<keyword evidence="9" id="KW-1185">Reference proteome</keyword>
<dbReference type="Gene3D" id="3.40.50.300">
    <property type="entry name" value="P-loop containing nucleotide triphosphate hydrolases"/>
    <property type="match status" value="1"/>
</dbReference>
<evidence type="ECO:0000256" key="3">
    <source>
        <dbReference type="ARBA" id="ARBA00022475"/>
    </source>
</evidence>
<dbReference type="CDD" id="cd03224">
    <property type="entry name" value="ABC_TM1139_LivF_branched"/>
    <property type="match status" value="1"/>
</dbReference>
<evidence type="ECO:0000259" key="7">
    <source>
        <dbReference type="PROSITE" id="PS50893"/>
    </source>
</evidence>
<dbReference type="GO" id="GO:0005524">
    <property type="term" value="F:ATP binding"/>
    <property type="evidence" value="ECO:0007669"/>
    <property type="project" value="UniProtKB-KW"/>
</dbReference>
<evidence type="ECO:0000256" key="2">
    <source>
        <dbReference type="ARBA" id="ARBA00022448"/>
    </source>
</evidence>
<dbReference type="Proteomes" id="UP001597128">
    <property type="component" value="Unassembled WGS sequence"/>
</dbReference>
<dbReference type="Pfam" id="PF00005">
    <property type="entry name" value="ABC_tran"/>
    <property type="match status" value="1"/>
</dbReference>
<reference evidence="9" key="1">
    <citation type="journal article" date="2019" name="Int. J. Syst. Evol. Microbiol.">
        <title>The Global Catalogue of Microorganisms (GCM) 10K type strain sequencing project: providing services to taxonomists for standard genome sequencing and annotation.</title>
        <authorList>
            <consortium name="The Broad Institute Genomics Platform"/>
            <consortium name="The Broad Institute Genome Sequencing Center for Infectious Disease"/>
            <person name="Wu L."/>
            <person name="Ma J."/>
        </authorList>
    </citation>
    <scope>NUCLEOTIDE SEQUENCE [LARGE SCALE GENOMIC DNA]</scope>
    <source>
        <strain evidence="9">CCUG 58412</strain>
    </source>
</reference>
<keyword evidence="4" id="KW-0547">Nucleotide-binding</keyword>
<keyword evidence="3" id="KW-0472">Membrane</keyword>
<dbReference type="SMART" id="SM00382">
    <property type="entry name" value="AAA"/>
    <property type="match status" value="1"/>
</dbReference>
<evidence type="ECO:0000313" key="9">
    <source>
        <dbReference type="Proteomes" id="UP001597128"/>
    </source>
</evidence>
<keyword evidence="2" id="KW-0813">Transport</keyword>
<dbReference type="PANTHER" id="PTHR43820">
    <property type="entry name" value="HIGH-AFFINITY BRANCHED-CHAIN AMINO ACID TRANSPORT ATP-BINDING PROTEIN LIVF"/>
    <property type="match status" value="1"/>
</dbReference>
<keyword evidence="3" id="KW-1003">Cell membrane</keyword>
<name>A0ABW3F6U9_9PROT</name>
<evidence type="ECO:0000313" key="8">
    <source>
        <dbReference type="EMBL" id="MFD0913050.1"/>
    </source>
</evidence>
<evidence type="ECO:0000256" key="6">
    <source>
        <dbReference type="ARBA" id="ARBA00022970"/>
    </source>
</evidence>
<accession>A0ABW3F6U9</accession>
<dbReference type="InterPro" id="IPR003593">
    <property type="entry name" value="AAA+_ATPase"/>
</dbReference>
<gene>
    <name evidence="8" type="ORF">ACFQ1Z_05775</name>
</gene>
<keyword evidence="5 8" id="KW-0067">ATP-binding</keyword>
<protein>
    <submittedName>
        <fullName evidence="8">ABC transporter ATP-binding protein</fullName>
    </submittedName>
</protein>
<organism evidence="8 9">
    <name type="scientific">Methylophilus luteus</name>
    <dbReference type="NCBI Taxonomy" id="640108"/>
    <lineage>
        <taxon>Bacteria</taxon>
        <taxon>Pseudomonadati</taxon>
        <taxon>Pseudomonadota</taxon>
        <taxon>Betaproteobacteria</taxon>
        <taxon>Nitrosomonadales</taxon>
        <taxon>Methylophilaceae</taxon>
        <taxon>Methylophilus</taxon>
    </lineage>
</organism>
<dbReference type="RefSeq" id="WP_379056299.1">
    <property type="nucleotide sequence ID" value="NZ_JBHTKB010000001.1"/>
</dbReference>
<evidence type="ECO:0000256" key="5">
    <source>
        <dbReference type="ARBA" id="ARBA00022840"/>
    </source>
</evidence>
<sequence>MTQAIAKPNPHVDAVADAILQLDDIEVIYEQVIFAIKHISLQVSPRSIVALLGANGAGKSTILKAISGLVPAQRGEIVQGKIYYQGVDVTQATPGDLVSRGLVQVLEGRHCFGHLTVEENLLTGAFVRRPSARVLAQELETVYSFFPRLKLLRKNHAGYTSGGEQQMVAIGRALMADPKLILLDEPSMGLAPQVVEEIFDIVHQLQQTQGLSFLLAEQNATVALRYADYAYVIESGHVTQQGDAQTIADSAALSDSYLGASR</sequence>
<dbReference type="InterPro" id="IPR003439">
    <property type="entry name" value="ABC_transporter-like_ATP-bd"/>
</dbReference>
<dbReference type="PANTHER" id="PTHR43820:SF8">
    <property type="entry name" value="ABC TRANSPORTER SUBSTRATE-BINDING PROTEIN"/>
    <property type="match status" value="1"/>
</dbReference>
<dbReference type="SUPFAM" id="SSF52540">
    <property type="entry name" value="P-loop containing nucleoside triphosphate hydrolases"/>
    <property type="match status" value="1"/>
</dbReference>
<comment type="caution">
    <text evidence="8">The sequence shown here is derived from an EMBL/GenBank/DDBJ whole genome shotgun (WGS) entry which is preliminary data.</text>
</comment>
<dbReference type="EMBL" id="JBHTKB010000001">
    <property type="protein sequence ID" value="MFD0913050.1"/>
    <property type="molecule type" value="Genomic_DNA"/>
</dbReference>
<keyword evidence="6" id="KW-0029">Amino-acid transport</keyword>
<dbReference type="PROSITE" id="PS50893">
    <property type="entry name" value="ABC_TRANSPORTER_2"/>
    <property type="match status" value="1"/>
</dbReference>
<feature type="domain" description="ABC transporter" evidence="7">
    <location>
        <begin position="20"/>
        <end position="260"/>
    </location>
</feature>
<comment type="similarity">
    <text evidence="1">Belongs to the ABC transporter superfamily.</text>
</comment>
<dbReference type="InterPro" id="IPR027417">
    <property type="entry name" value="P-loop_NTPase"/>
</dbReference>
<evidence type="ECO:0000256" key="4">
    <source>
        <dbReference type="ARBA" id="ARBA00022741"/>
    </source>
</evidence>